<dbReference type="AlphaFoldDB" id="A0ABC8JQP3"/>
<protein>
    <submittedName>
        <fullName evidence="2">Uncharacterized protein</fullName>
    </submittedName>
</protein>
<evidence type="ECO:0000313" key="3">
    <source>
        <dbReference type="Proteomes" id="UP001642260"/>
    </source>
</evidence>
<organism evidence="2 3">
    <name type="scientific">Eruca vesicaria subsp. sativa</name>
    <name type="common">Garden rocket</name>
    <name type="synonym">Eruca sativa</name>
    <dbReference type="NCBI Taxonomy" id="29727"/>
    <lineage>
        <taxon>Eukaryota</taxon>
        <taxon>Viridiplantae</taxon>
        <taxon>Streptophyta</taxon>
        <taxon>Embryophyta</taxon>
        <taxon>Tracheophyta</taxon>
        <taxon>Spermatophyta</taxon>
        <taxon>Magnoliopsida</taxon>
        <taxon>eudicotyledons</taxon>
        <taxon>Gunneridae</taxon>
        <taxon>Pentapetalae</taxon>
        <taxon>rosids</taxon>
        <taxon>malvids</taxon>
        <taxon>Brassicales</taxon>
        <taxon>Brassicaceae</taxon>
        <taxon>Brassiceae</taxon>
        <taxon>Eruca</taxon>
    </lineage>
</organism>
<reference evidence="2 3" key="1">
    <citation type="submission" date="2022-03" db="EMBL/GenBank/DDBJ databases">
        <authorList>
            <person name="Macdonald S."/>
            <person name="Ahmed S."/>
            <person name="Newling K."/>
        </authorList>
    </citation>
    <scope>NUCLEOTIDE SEQUENCE [LARGE SCALE GENOMIC DNA]</scope>
</reference>
<accession>A0ABC8JQP3</accession>
<dbReference type="Proteomes" id="UP001642260">
    <property type="component" value="Unassembled WGS sequence"/>
</dbReference>
<proteinExistence type="predicted"/>
<comment type="caution">
    <text evidence="2">The sequence shown here is derived from an EMBL/GenBank/DDBJ whole genome shotgun (WGS) entry which is preliminary data.</text>
</comment>
<evidence type="ECO:0000256" key="1">
    <source>
        <dbReference type="SAM" id="MobiDB-lite"/>
    </source>
</evidence>
<sequence length="251" mass="27221">MKINGSPESVKLNGEAAVSSIPVTSGASKDVSSGDVGLMKSKVPGAASSTPVKPTRKLGASPGLKIGVAGKPQLPSRAKGKAIVSDDLEESVALGRWRCEADDYSLLQFNDAGGFNDLVTGEISDMQKIDVNERITILERLNPTPRPTTSPYIEDRWSFEWFGSNTPGSLAARVISDLVFFPLCPLSHEYTQKKNIFRYCSFSVWDCGRSFPSSFVSLSSMYIVIKYASTRATANVKLLNMVENKVILTSK</sequence>
<feature type="region of interest" description="Disordered" evidence="1">
    <location>
        <begin position="23"/>
        <end position="61"/>
    </location>
</feature>
<evidence type="ECO:0000313" key="2">
    <source>
        <dbReference type="EMBL" id="CAH8337307.1"/>
    </source>
</evidence>
<dbReference type="EMBL" id="CAKOAT010134043">
    <property type="protein sequence ID" value="CAH8337307.1"/>
    <property type="molecule type" value="Genomic_DNA"/>
</dbReference>
<keyword evidence="3" id="KW-1185">Reference proteome</keyword>
<name>A0ABC8JQP3_ERUVS</name>
<gene>
    <name evidence="2" type="ORF">ERUC_LOCUS14324</name>
</gene>